<dbReference type="SUPFAM" id="SSF103190">
    <property type="entry name" value="Sensory domain-like"/>
    <property type="match status" value="1"/>
</dbReference>
<evidence type="ECO:0000313" key="11">
    <source>
        <dbReference type="Proteomes" id="UP000030408"/>
    </source>
</evidence>
<sequence>MKLKHRRRSIASSLISFLIPIIITALIVISAIGYTFSKQIITNQLDYAMNTKLQETAQVIATILEKEKGMAQSLAKTIEVNSDLLSDEDYNALLKKYIPLYNETFGMGIWFEPSAFKGKDKYAPFAYKNGENIVIDNSYTTGNLDIWNTEWYKKGSQPDGGWTKAYSDPSTKVSMVTATYPFMDQNGDLMGVVTVDVDISSIQKLITDTIIDYDGKAILVQDDGILLGGVDEERLTKENILDDSNSSLVKASEFMLANEVGETEFTKDDEKYFFYFSTIPNTNWKIGINVSESNLYDSLNKLLSIFVVSSTLSIVIVTTAIVVFSNRIGRTIRKYSGIAEVVANGGLANEFKESDLERGDELGGIGRSLYRMQNNLIDVIKNFQENALSIDDHAQNLSSYSRQMSDASEKVAASVTSVAGGATEQHEKLKRINRRITQFGASLDFMNQSINEVDSSANSILKMANESSEEMTRMTQSFESLNISFMELIERVKSVEVNIRNVNEMTEIINSISDQTNLLALNAAIEAARAGTAGKGFAVVAKEIRNLAEKSKESSGKIEMIINGVSQDTKEMVASTEDVSKELLLQRQQLNAAINSFQEIIKAVEIISPEIKDTKESSLMIQKEKDLILDELDQTGAIAENVAATAEEISVSAKEMSSSIVEVTASAVSLGEMTDEMRNKLTFFKINK</sequence>
<keyword evidence="7" id="KW-0812">Transmembrane</keyword>
<evidence type="ECO:0000256" key="4">
    <source>
        <dbReference type="ARBA" id="ARBA00023224"/>
    </source>
</evidence>
<dbReference type="AlphaFoldDB" id="A0A0A3I0B8"/>
<evidence type="ECO:0000259" key="8">
    <source>
        <dbReference type="PROSITE" id="PS50111"/>
    </source>
</evidence>
<dbReference type="SMART" id="SM00283">
    <property type="entry name" value="MA"/>
    <property type="match status" value="1"/>
</dbReference>
<dbReference type="Gene3D" id="6.10.340.10">
    <property type="match status" value="1"/>
</dbReference>
<evidence type="ECO:0000256" key="1">
    <source>
        <dbReference type="ARBA" id="ARBA00004236"/>
    </source>
</evidence>
<comment type="similarity">
    <text evidence="5">Belongs to the methyl-accepting chemotaxis (MCP) protein family.</text>
</comment>
<keyword evidence="3 7" id="KW-0472">Membrane</keyword>
<evidence type="ECO:0000256" key="5">
    <source>
        <dbReference type="ARBA" id="ARBA00029447"/>
    </source>
</evidence>
<dbReference type="PROSITE" id="PS50885">
    <property type="entry name" value="HAMP"/>
    <property type="match status" value="1"/>
</dbReference>
<dbReference type="InterPro" id="IPR004089">
    <property type="entry name" value="MCPsignal_dom"/>
</dbReference>
<reference evidence="10 11" key="1">
    <citation type="submission" date="2014-02" db="EMBL/GenBank/DDBJ databases">
        <title>Draft genome sequence of Lysinibacillus sinduriensis JCM 15800.</title>
        <authorList>
            <person name="Zhang F."/>
            <person name="Wang G."/>
            <person name="Zhang L."/>
        </authorList>
    </citation>
    <scope>NUCLEOTIDE SEQUENCE [LARGE SCALE GENOMIC DNA]</scope>
    <source>
        <strain evidence="10 11">JCM 15800</strain>
    </source>
</reference>
<dbReference type="OrthoDB" id="9760371at2"/>
<dbReference type="Pfam" id="PF22673">
    <property type="entry name" value="MCP-like_PDC_1"/>
    <property type="match status" value="1"/>
</dbReference>
<organism evidence="10 11">
    <name type="scientific">Ureibacillus sinduriensis BLB-1 = JCM 15800</name>
    <dbReference type="NCBI Taxonomy" id="1384057"/>
    <lineage>
        <taxon>Bacteria</taxon>
        <taxon>Bacillati</taxon>
        <taxon>Bacillota</taxon>
        <taxon>Bacilli</taxon>
        <taxon>Bacillales</taxon>
        <taxon>Caryophanaceae</taxon>
        <taxon>Ureibacillus</taxon>
    </lineage>
</organism>
<dbReference type="PANTHER" id="PTHR32089:SF112">
    <property type="entry name" value="LYSOZYME-LIKE PROTEIN-RELATED"/>
    <property type="match status" value="1"/>
</dbReference>
<dbReference type="InterPro" id="IPR029151">
    <property type="entry name" value="Sensor-like_sf"/>
</dbReference>
<feature type="transmembrane region" description="Helical" evidence="7">
    <location>
        <begin position="12"/>
        <end position="36"/>
    </location>
</feature>
<dbReference type="SUPFAM" id="SSF58104">
    <property type="entry name" value="Methyl-accepting chemotaxis protein (MCP) signaling domain"/>
    <property type="match status" value="1"/>
</dbReference>
<name>A0A0A3I0B8_9BACL</name>
<dbReference type="CDD" id="cd12912">
    <property type="entry name" value="PDC2_MCP_like"/>
    <property type="match status" value="1"/>
</dbReference>
<evidence type="ECO:0000259" key="9">
    <source>
        <dbReference type="PROSITE" id="PS50885"/>
    </source>
</evidence>
<feature type="domain" description="Methyl-accepting transducer" evidence="8">
    <location>
        <begin position="400"/>
        <end position="650"/>
    </location>
</feature>
<keyword evidence="7" id="KW-1133">Transmembrane helix</keyword>
<comment type="caution">
    <text evidence="10">The sequence shown here is derived from an EMBL/GenBank/DDBJ whole genome shotgun (WGS) entry which is preliminary data.</text>
</comment>
<evidence type="ECO:0000256" key="2">
    <source>
        <dbReference type="ARBA" id="ARBA00022475"/>
    </source>
</evidence>
<dbReference type="PANTHER" id="PTHR32089">
    <property type="entry name" value="METHYL-ACCEPTING CHEMOTAXIS PROTEIN MCPB"/>
    <property type="match status" value="1"/>
</dbReference>
<evidence type="ECO:0000313" key="10">
    <source>
        <dbReference type="EMBL" id="KGR76950.1"/>
    </source>
</evidence>
<dbReference type="InterPro" id="IPR003660">
    <property type="entry name" value="HAMP_dom"/>
</dbReference>
<dbReference type="Gene3D" id="3.30.450.20">
    <property type="entry name" value="PAS domain"/>
    <property type="match status" value="1"/>
</dbReference>
<feature type="transmembrane region" description="Helical" evidence="7">
    <location>
        <begin position="302"/>
        <end position="324"/>
    </location>
</feature>
<proteinExistence type="inferred from homology"/>
<keyword evidence="2" id="KW-1003">Cell membrane</keyword>
<feature type="domain" description="HAMP" evidence="9">
    <location>
        <begin position="326"/>
        <end position="381"/>
    </location>
</feature>
<dbReference type="Gene3D" id="1.10.287.950">
    <property type="entry name" value="Methyl-accepting chemotaxis protein"/>
    <property type="match status" value="1"/>
</dbReference>
<evidence type="ECO:0000256" key="6">
    <source>
        <dbReference type="PROSITE-ProRule" id="PRU00284"/>
    </source>
</evidence>
<dbReference type="CDD" id="cd12913">
    <property type="entry name" value="PDC1_MCP_like"/>
    <property type="match status" value="1"/>
</dbReference>
<dbReference type="EMBL" id="JPVO01000042">
    <property type="protein sequence ID" value="KGR76950.1"/>
    <property type="molecule type" value="Genomic_DNA"/>
</dbReference>
<dbReference type="PROSITE" id="PS50111">
    <property type="entry name" value="CHEMOTAXIS_TRANSDUC_2"/>
    <property type="match status" value="1"/>
</dbReference>
<accession>A0A0A3I0B8</accession>
<dbReference type="STRING" id="1384057.CD33_04550"/>
<dbReference type="Proteomes" id="UP000030408">
    <property type="component" value="Unassembled WGS sequence"/>
</dbReference>
<evidence type="ECO:0000256" key="7">
    <source>
        <dbReference type="SAM" id="Phobius"/>
    </source>
</evidence>
<protein>
    <submittedName>
        <fullName evidence="10">Chemotaxis protein</fullName>
    </submittedName>
</protein>
<dbReference type="Pfam" id="PF00015">
    <property type="entry name" value="MCPsignal"/>
    <property type="match status" value="1"/>
</dbReference>
<dbReference type="RefSeq" id="WP_036198547.1">
    <property type="nucleotide sequence ID" value="NZ_AVCY01000014.1"/>
</dbReference>
<dbReference type="eggNOG" id="COG0840">
    <property type="taxonomic scope" value="Bacteria"/>
</dbReference>
<keyword evidence="11" id="KW-1185">Reference proteome</keyword>
<evidence type="ECO:0000256" key="3">
    <source>
        <dbReference type="ARBA" id="ARBA00023136"/>
    </source>
</evidence>
<keyword evidence="4 6" id="KW-0807">Transducer</keyword>
<comment type="subcellular location">
    <subcellularLocation>
        <location evidence="1">Cell membrane</location>
    </subcellularLocation>
</comment>
<dbReference type="GO" id="GO:0007165">
    <property type="term" value="P:signal transduction"/>
    <property type="evidence" value="ECO:0007669"/>
    <property type="project" value="UniProtKB-KW"/>
</dbReference>
<gene>
    <name evidence="10" type="ORF">CD33_04550</name>
</gene>
<dbReference type="GO" id="GO:0005886">
    <property type="term" value="C:plasma membrane"/>
    <property type="evidence" value="ECO:0007669"/>
    <property type="project" value="UniProtKB-SubCell"/>
</dbReference>